<organism evidence="2 3">
    <name type="scientific">Limnobacter parvus</name>
    <dbReference type="NCBI Taxonomy" id="2939690"/>
    <lineage>
        <taxon>Bacteria</taxon>
        <taxon>Pseudomonadati</taxon>
        <taxon>Pseudomonadota</taxon>
        <taxon>Betaproteobacteria</taxon>
        <taxon>Burkholderiales</taxon>
        <taxon>Burkholderiaceae</taxon>
        <taxon>Limnobacter</taxon>
    </lineage>
</organism>
<evidence type="ECO:0000313" key="3">
    <source>
        <dbReference type="Proteomes" id="UP001165267"/>
    </source>
</evidence>
<reference evidence="2" key="1">
    <citation type="submission" date="2022-07" db="EMBL/GenBank/DDBJ databases">
        <authorList>
            <person name="Xamxidin M."/>
        </authorList>
    </citation>
    <scope>NUCLEOTIDE SEQUENCE</scope>
    <source>
        <strain evidence="2">YS8-69</strain>
    </source>
</reference>
<keyword evidence="1" id="KW-0472">Membrane</keyword>
<protein>
    <submittedName>
        <fullName evidence="2">Uncharacterized protein</fullName>
    </submittedName>
</protein>
<evidence type="ECO:0000256" key="1">
    <source>
        <dbReference type="SAM" id="Phobius"/>
    </source>
</evidence>
<evidence type="ECO:0000313" key="2">
    <source>
        <dbReference type="EMBL" id="MCR2746942.1"/>
    </source>
</evidence>
<keyword evidence="1" id="KW-1133">Transmembrane helix</keyword>
<dbReference type="RefSeq" id="WP_257512149.1">
    <property type="nucleotide sequence ID" value="NZ_JANKHG010000017.1"/>
</dbReference>
<feature type="transmembrane region" description="Helical" evidence="1">
    <location>
        <begin position="38"/>
        <end position="57"/>
    </location>
</feature>
<keyword evidence="3" id="KW-1185">Reference proteome</keyword>
<dbReference type="Proteomes" id="UP001165267">
    <property type="component" value="Unassembled WGS sequence"/>
</dbReference>
<feature type="transmembrane region" description="Helical" evidence="1">
    <location>
        <begin position="7"/>
        <end position="26"/>
    </location>
</feature>
<dbReference type="EMBL" id="JANKHG010000017">
    <property type="protein sequence ID" value="MCR2746942.1"/>
    <property type="molecule type" value="Genomic_DNA"/>
</dbReference>
<comment type="caution">
    <text evidence="2">The sequence shown here is derived from an EMBL/GenBank/DDBJ whole genome shotgun (WGS) entry which is preliminary data.</text>
</comment>
<keyword evidence="1" id="KW-0812">Transmembrane</keyword>
<gene>
    <name evidence="2" type="ORF">NSP04_09800</name>
</gene>
<name>A0ABT1XKY3_9BURK</name>
<proteinExistence type="predicted"/>
<sequence length="72" mass="7801">MKALRSYPGVLVLMLIAAAMLVHGLVDYINYEVASPSVLAALGCVFSAVLLVGVYEFKSFKANRKLVRSTKP</sequence>
<accession>A0ABT1XKY3</accession>